<reference evidence="1 2" key="1">
    <citation type="submission" date="2014-01" db="EMBL/GenBank/DDBJ databases">
        <authorList>
            <consortium name="DOE Joint Genome Institute"/>
            <person name="Anderson I."/>
            <person name="Huntemann M."/>
            <person name="Han J."/>
            <person name="Chen A."/>
            <person name="Kyrpides N."/>
            <person name="Mavromatis K."/>
            <person name="Markowitz V."/>
            <person name="Palaniappan K."/>
            <person name="Ivanova N."/>
            <person name="Schaumberg A."/>
            <person name="Pati A."/>
            <person name="Liolios K."/>
            <person name="Nordberg H.P."/>
            <person name="Cantor M.N."/>
            <person name="Hua S.X."/>
            <person name="Woyke T."/>
        </authorList>
    </citation>
    <scope>NUCLEOTIDE SEQUENCE [LARGE SCALE GENOMIC DNA]</scope>
    <source>
        <strain evidence="1 2">XH-48</strain>
    </source>
</reference>
<dbReference type="Proteomes" id="UP000019024">
    <property type="component" value="Chromosome"/>
</dbReference>
<dbReference type="GO" id="GO:0005198">
    <property type="term" value="F:structural molecule activity"/>
    <property type="evidence" value="ECO:0007669"/>
    <property type="project" value="InterPro"/>
</dbReference>
<dbReference type="STRING" id="797299.HALLA_18105"/>
<dbReference type="InterPro" id="IPR002774">
    <property type="entry name" value="Flagellin_arc-type"/>
</dbReference>
<gene>
    <name evidence="1" type="ORF">HALLA_18105</name>
</gene>
<keyword evidence="1" id="KW-0282">Flagellum</keyword>
<dbReference type="Pfam" id="PF01917">
    <property type="entry name" value="Flagellin_arch-type"/>
    <property type="match status" value="1"/>
</dbReference>
<dbReference type="KEGG" id="hlr:HALLA_18105"/>
<keyword evidence="1" id="KW-0966">Cell projection</keyword>
<dbReference type="HOGENOM" id="CLU_145174_0_0_2"/>
<keyword evidence="1" id="KW-0969">Cilium</keyword>
<dbReference type="PANTHER" id="PTHR42200">
    <property type="entry name" value="ARCHAEAL FLAGELLA-RELATED PROTEIN F-RELATED"/>
    <property type="match status" value="1"/>
</dbReference>
<protein>
    <submittedName>
        <fullName evidence="1">Flagellin</fullName>
    </submittedName>
</protein>
<accession>W0JT69</accession>
<proteinExistence type="predicted"/>
<name>W0JT69_9EURY</name>
<dbReference type="GO" id="GO:0097588">
    <property type="term" value="P:archaeal or bacterial-type flagellum-dependent cell motility"/>
    <property type="evidence" value="ECO:0007669"/>
    <property type="project" value="InterPro"/>
</dbReference>
<evidence type="ECO:0000313" key="2">
    <source>
        <dbReference type="Proteomes" id="UP000019024"/>
    </source>
</evidence>
<keyword evidence="2" id="KW-1185">Reference proteome</keyword>
<sequence>MGFSTSGAVAIMLIGFLLAAGVLFPTVFTAGSDAGSAFSDQADHTRDQLNTDIEFHEVATTTNADDELDSITVTIDNDGTTALDVVKTDLLLNGEYVDMNEYETAVADVDGDEEITDADRTDSNIWHPGARLEIRIDADTLSDGTSVSDLFDGDELERVKLVTEHGITDATEEIQ</sequence>
<dbReference type="RefSeq" id="WP_049953670.1">
    <property type="nucleotide sequence ID" value="NZ_CP007055.1"/>
</dbReference>
<dbReference type="GeneID" id="25146312"/>
<evidence type="ECO:0000313" key="1">
    <source>
        <dbReference type="EMBL" id="AHG00425.1"/>
    </source>
</evidence>
<dbReference type="AlphaFoldDB" id="W0JT69"/>
<dbReference type="PANTHER" id="PTHR42200:SF2">
    <property type="entry name" value="ARCHAEAL FLAGELLA-RELATED PROTEIN F"/>
    <property type="match status" value="1"/>
</dbReference>
<dbReference type="eggNOG" id="arCOG01824">
    <property type="taxonomic scope" value="Archaea"/>
</dbReference>
<organism evidence="1 2">
    <name type="scientific">Halostagnicola larsenii XH-48</name>
    <dbReference type="NCBI Taxonomy" id="797299"/>
    <lineage>
        <taxon>Archaea</taxon>
        <taxon>Methanobacteriati</taxon>
        <taxon>Methanobacteriota</taxon>
        <taxon>Stenosarchaea group</taxon>
        <taxon>Halobacteria</taxon>
        <taxon>Halobacteriales</taxon>
        <taxon>Natrialbaceae</taxon>
        <taxon>Halostagnicola</taxon>
    </lineage>
</organism>
<dbReference type="EMBL" id="CP007055">
    <property type="protein sequence ID" value="AHG00425.1"/>
    <property type="molecule type" value="Genomic_DNA"/>
</dbReference>